<name>A0AAX4JFK0_9MICR</name>
<proteinExistence type="predicted"/>
<feature type="chain" id="PRO_5043724546" evidence="1">
    <location>
        <begin position="16"/>
        <end position="531"/>
    </location>
</feature>
<dbReference type="EMBL" id="CP142735">
    <property type="protein sequence ID" value="WUR04652.1"/>
    <property type="molecule type" value="Genomic_DNA"/>
</dbReference>
<accession>A0AAX4JFK0</accession>
<dbReference type="RefSeq" id="XP_065330797.1">
    <property type="nucleotide sequence ID" value="XM_065474725.1"/>
</dbReference>
<evidence type="ECO:0000313" key="2">
    <source>
        <dbReference type="EMBL" id="WUR04652.1"/>
    </source>
</evidence>
<dbReference type="GeneID" id="90542486"/>
<dbReference type="KEGG" id="vnx:VNE69_10004"/>
<organism evidence="2 3">
    <name type="scientific">Vairimorpha necatrix</name>
    <dbReference type="NCBI Taxonomy" id="6039"/>
    <lineage>
        <taxon>Eukaryota</taxon>
        <taxon>Fungi</taxon>
        <taxon>Fungi incertae sedis</taxon>
        <taxon>Microsporidia</taxon>
        <taxon>Nosematidae</taxon>
        <taxon>Vairimorpha</taxon>
    </lineage>
</organism>
<feature type="signal peptide" evidence="1">
    <location>
        <begin position="1"/>
        <end position="15"/>
    </location>
</feature>
<sequence length="531" mass="62632">MFILHVFYMFVSTQAIYRSLCNEIPEGFNQKIDGGDYRMLDTTKNYGFADLRHFENKKININCEGKSLDIILNEYKRQLIEIMDKHNLYKVFLKYMDADTDVCIYSNENIIIKDIIEGIRKINDDRNNTNNENKFLHQKTIQAYINEEKSMLHMIEEALLKTEYYRRIANSYVSPRYDSNDDIICISVLVYIEEAYFYFEFSKVEMLDIVKQCLKIKDEISPKCFDLYEDAFFSLDFSNKSVRFFTEKRGKVLNTLRQDENCKIIKLLRDELGLLECPLNNNTTINPVQENNLESREYAERMQDLMGNTEYEVIDAFNILLKENEIGFLVKRILDKTKDQLNIFFGHILVFDELIGTEDLDCLIENKGNLNRKAIISKIFNSNSDQSRYIKVFLFVEAENYINNEKAAEGSFKTLKEIGNIMKDNLRNEDQNEQSSKYLNLVDIMNEVIVKQSENFEVFTLHNMLCFIELVAESGSQEARFYDNELQGVDKNEFIKFYDLYLEEVEENIRFIKGELAEIVKEERKLKLISS</sequence>
<evidence type="ECO:0000256" key="1">
    <source>
        <dbReference type="SAM" id="SignalP"/>
    </source>
</evidence>
<dbReference type="AlphaFoldDB" id="A0AAX4JFK0"/>
<evidence type="ECO:0000313" key="3">
    <source>
        <dbReference type="Proteomes" id="UP001334084"/>
    </source>
</evidence>
<keyword evidence="1" id="KW-0732">Signal</keyword>
<gene>
    <name evidence="2" type="ORF">VNE69_10004</name>
</gene>
<protein>
    <submittedName>
        <fullName evidence="2">Uncharacterized protein</fullName>
    </submittedName>
</protein>
<dbReference type="Proteomes" id="UP001334084">
    <property type="component" value="Chromosome 10"/>
</dbReference>
<reference evidence="2" key="1">
    <citation type="journal article" date="2024" name="BMC Genomics">
        <title>Functional annotation of a divergent genome using sequence and structure-based similarity.</title>
        <authorList>
            <person name="Svedberg D."/>
            <person name="Winiger R.R."/>
            <person name="Berg A."/>
            <person name="Sharma H."/>
            <person name="Tellgren-Roth C."/>
            <person name="Debrunner-Vossbrinck B.A."/>
            <person name="Vossbrinck C.R."/>
            <person name="Barandun J."/>
        </authorList>
    </citation>
    <scope>NUCLEOTIDE SEQUENCE</scope>
    <source>
        <strain evidence="2">Illinois isolate</strain>
    </source>
</reference>
<keyword evidence="3" id="KW-1185">Reference proteome</keyword>